<dbReference type="InterPro" id="IPR007737">
    <property type="entry name" value="Mga_HTH"/>
</dbReference>
<protein>
    <submittedName>
        <fullName evidence="9">Transcriptional antiterminator</fullName>
    </submittedName>
</protein>
<dbReference type="InterPro" id="IPR013196">
    <property type="entry name" value="HTH_11"/>
</dbReference>
<dbReference type="PANTHER" id="PTHR30185">
    <property type="entry name" value="CRYPTIC BETA-GLUCOSIDE BGL OPERON ANTITERMINATOR"/>
    <property type="match status" value="1"/>
</dbReference>
<dbReference type="GO" id="GO:0009401">
    <property type="term" value="P:phosphoenolpyruvate-dependent sugar phosphotransferase system"/>
    <property type="evidence" value="ECO:0007669"/>
    <property type="project" value="InterPro"/>
</dbReference>
<dbReference type="Pfam" id="PF08279">
    <property type="entry name" value="HTH_11"/>
    <property type="match status" value="1"/>
</dbReference>
<dbReference type="Gene3D" id="1.10.1790.10">
    <property type="entry name" value="PRD domain"/>
    <property type="match status" value="2"/>
</dbReference>
<dbReference type="KEGG" id="vhl:BME96_16335"/>
<gene>
    <name evidence="9" type="ORF">BME96_16335</name>
</gene>
<keyword evidence="1" id="KW-0808">Transferase</keyword>
<keyword evidence="2" id="KW-0677">Repeat</keyword>
<dbReference type="InterPro" id="IPR036634">
    <property type="entry name" value="PRD_sf"/>
</dbReference>
<evidence type="ECO:0000256" key="2">
    <source>
        <dbReference type="ARBA" id="ARBA00022737"/>
    </source>
</evidence>
<evidence type="ECO:0000259" key="6">
    <source>
        <dbReference type="PROSITE" id="PS51094"/>
    </source>
</evidence>
<dbReference type="Gene3D" id="3.40.930.10">
    <property type="entry name" value="Mannitol-specific EII, Chain A"/>
    <property type="match status" value="1"/>
</dbReference>
<feature type="domain" description="PRD" evidence="8">
    <location>
        <begin position="311"/>
        <end position="416"/>
    </location>
</feature>
<accession>A0AAC9NMR4</accession>
<evidence type="ECO:0000313" key="10">
    <source>
        <dbReference type="Proteomes" id="UP000182945"/>
    </source>
</evidence>
<feature type="domain" description="PTS EIIA type-2" evidence="6">
    <location>
        <begin position="539"/>
        <end position="686"/>
    </location>
</feature>
<feature type="domain" description="PTS EIIB type-2" evidence="7">
    <location>
        <begin position="419"/>
        <end position="507"/>
    </location>
</feature>
<evidence type="ECO:0000313" key="9">
    <source>
        <dbReference type="EMBL" id="APC50318.1"/>
    </source>
</evidence>
<keyword evidence="4" id="KW-0010">Activator</keyword>
<dbReference type="InterPro" id="IPR036390">
    <property type="entry name" value="WH_DNA-bd_sf"/>
</dbReference>
<dbReference type="InterPro" id="IPR036095">
    <property type="entry name" value="PTS_EIIB-like_sf"/>
</dbReference>
<evidence type="ECO:0000256" key="4">
    <source>
        <dbReference type="ARBA" id="ARBA00023159"/>
    </source>
</evidence>
<dbReference type="InterPro" id="IPR016152">
    <property type="entry name" value="PTrfase/Anion_transptr"/>
</dbReference>
<dbReference type="GO" id="GO:0006355">
    <property type="term" value="P:regulation of DNA-templated transcription"/>
    <property type="evidence" value="ECO:0007669"/>
    <property type="project" value="InterPro"/>
</dbReference>
<name>A0AAC9NMR4_VIRHA</name>
<dbReference type="InterPro" id="IPR002178">
    <property type="entry name" value="PTS_EIIA_type-2_dom"/>
</dbReference>
<dbReference type="PROSITE" id="PS51372">
    <property type="entry name" value="PRD_2"/>
    <property type="match status" value="2"/>
</dbReference>
<dbReference type="PROSITE" id="PS51094">
    <property type="entry name" value="PTS_EIIA_TYPE_2"/>
    <property type="match status" value="1"/>
</dbReference>
<dbReference type="InterPro" id="IPR011608">
    <property type="entry name" value="PRD"/>
</dbReference>
<evidence type="ECO:0000256" key="3">
    <source>
        <dbReference type="ARBA" id="ARBA00023015"/>
    </source>
</evidence>
<evidence type="ECO:0000259" key="7">
    <source>
        <dbReference type="PROSITE" id="PS51099"/>
    </source>
</evidence>
<dbReference type="InterPro" id="IPR036388">
    <property type="entry name" value="WH-like_DNA-bd_sf"/>
</dbReference>
<reference evidence="9 10" key="1">
    <citation type="submission" date="2016-11" db="EMBL/GenBank/DDBJ databases">
        <title>Complete genome sequencing of Virgibacillus halodenitrificans PDB-F2.</title>
        <authorList>
            <person name="Sun Z."/>
            <person name="Zhou Y."/>
            <person name="Li H."/>
        </authorList>
    </citation>
    <scope>NUCLEOTIDE SEQUENCE [LARGE SCALE GENOMIC DNA]</scope>
    <source>
        <strain evidence="9 10">PDB-F2</strain>
    </source>
</reference>
<dbReference type="GO" id="GO:0008982">
    <property type="term" value="F:protein-N(PI)-phosphohistidine-sugar phosphotransferase activity"/>
    <property type="evidence" value="ECO:0007669"/>
    <property type="project" value="InterPro"/>
</dbReference>
<proteinExistence type="predicted"/>
<dbReference type="Pfam" id="PF00359">
    <property type="entry name" value="PTS_EIIA_2"/>
    <property type="match status" value="1"/>
</dbReference>
<dbReference type="AlphaFoldDB" id="A0AAC9NMR4"/>
<dbReference type="Gene3D" id="3.40.50.2300">
    <property type="match status" value="1"/>
</dbReference>
<dbReference type="CDD" id="cd05568">
    <property type="entry name" value="PTS_IIB_bgl_like"/>
    <property type="match status" value="1"/>
</dbReference>
<evidence type="ECO:0000256" key="1">
    <source>
        <dbReference type="ARBA" id="ARBA00022679"/>
    </source>
</evidence>
<organism evidence="9 10">
    <name type="scientific">Virgibacillus halodenitrificans</name>
    <name type="common">Bacillus halodenitrificans</name>
    <dbReference type="NCBI Taxonomy" id="1482"/>
    <lineage>
        <taxon>Bacteria</taxon>
        <taxon>Bacillati</taxon>
        <taxon>Bacillota</taxon>
        <taxon>Bacilli</taxon>
        <taxon>Bacillales</taxon>
        <taxon>Bacillaceae</taxon>
        <taxon>Virgibacillus</taxon>
    </lineage>
</organism>
<feature type="domain" description="PRD" evidence="8">
    <location>
        <begin position="202"/>
        <end position="306"/>
    </location>
</feature>
<sequence length="695" mass="79396">MYIASRERKLLSILLDARGEVKVKELAKLLNISDRTAHRDLNQVETTVAKFNLQLNRKQGIGIKLSGQEENIHRLQATIASLEQTDYTIEERHAIIFLILFEADEPVKLFTFASELNVTNATISNDLDQMEEHLNKYGLRVYRKRGLGVELEGTEAAKRKAISSFIADFLDPYEYITMAKEALNKHSNSPQNSISNRLLGLVNPEKLERIEEEVQHVVGKLLPNLADSAYIALVVHLALAVQRLEKGDHIKFDPEYLEELRTTKEFTIASQLIRGLEQSLNLYIPKDEIGYITMHLMGAKLRVEQNYMIEDSSMDTAFIAKELISYISHRLHVDLSENFSLLNDLVTHLKPAIYRIKQGMNIKNPMLEEIVTDYEDLFELIKEAVTELFPEVHFPDDEIGYLVLHFASALLSGEWKVDLRALVICSSGIGTAKILASRLMQKIPEIKQVDNRSMFEVEDIKAGYDLIVSTIPLKEDENDYILVSPMLQQDEVERIKRWVRKQKLQKINKKKPPQGKGEQPNAYTQKLTIMQKYSGITIRLLDAFRITHFPEKTSLVNVLEKACKQLADEKVITDEKKVIQKLIEREQISGLGIPDTSLALYHTRDEAIDKASFTVYALKEAVTVKGMDGSDQSITRILLMLAPKEIEQESLEVLSFLSSLLIQSDSITRLFESGKETEIREYLSEQFFNFIQQKA</sequence>
<dbReference type="SUPFAM" id="SSF46785">
    <property type="entry name" value="Winged helix' DNA-binding domain"/>
    <property type="match status" value="1"/>
</dbReference>
<dbReference type="InterPro" id="IPR050661">
    <property type="entry name" value="BglG_antiterminators"/>
</dbReference>
<dbReference type="InterPro" id="IPR013011">
    <property type="entry name" value="PTS_EIIB_2"/>
</dbReference>
<dbReference type="Proteomes" id="UP000182945">
    <property type="component" value="Chromosome"/>
</dbReference>
<keyword evidence="5" id="KW-0804">Transcription</keyword>
<dbReference type="SUPFAM" id="SSF55804">
    <property type="entry name" value="Phoshotransferase/anion transport protein"/>
    <property type="match status" value="1"/>
</dbReference>
<dbReference type="Gene3D" id="1.10.10.10">
    <property type="entry name" value="Winged helix-like DNA-binding domain superfamily/Winged helix DNA-binding domain"/>
    <property type="match status" value="2"/>
</dbReference>
<dbReference type="PANTHER" id="PTHR30185:SF18">
    <property type="entry name" value="TRANSCRIPTIONAL REGULATOR MTLR"/>
    <property type="match status" value="1"/>
</dbReference>
<keyword evidence="3" id="KW-0805">Transcription regulation</keyword>
<dbReference type="PROSITE" id="PS51099">
    <property type="entry name" value="PTS_EIIB_TYPE_2"/>
    <property type="match status" value="1"/>
</dbReference>
<dbReference type="Pfam" id="PF00874">
    <property type="entry name" value="PRD"/>
    <property type="match status" value="2"/>
</dbReference>
<evidence type="ECO:0000256" key="5">
    <source>
        <dbReference type="ARBA" id="ARBA00023163"/>
    </source>
</evidence>
<dbReference type="SUPFAM" id="SSF52794">
    <property type="entry name" value="PTS system IIB component-like"/>
    <property type="match status" value="1"/>
</dbReference>
<dbReference type="SUPFAM" id="SSF63520">
    <property type="entry name" value="PTS-regulatory domain, PRD"/>
    <property type="match status" value="2"/>
</dbReference>
<evidence type="ECO:0000259" key="8">
    <source>
        <dbReference type="PROSITE" id="PS51372"/>
    </source>
</evidence>
<dbReference type="Pfam" id="PF05043">
    <property type="entry name" value="Mga"/>
    <property type="match status" value="1"/>
</dbReference>
<dbReference type="EMBL" id="CP017962">
    <property type="protein sequence ID" value="APC50318.1"/>
    <property type="molecule type" value="Genomic_DNA"/>
</dbReference>